<comment type="subcellular location">
    <subcellularLocation>
        <location evidence="1">Cell membrane</location>
        <topology evidence="1">Multi-pass membrane protein</topology>
    </subcellularLocation>
</comment>
<dbReference type="PROSITE" id="PS00216">
    <property type="entry name" value="SUGAR_TRANSPORT_1"/>
    <property type="match status" value="1"/>
</dbReference>
<feature type="transmembrane region" description="Helical" evidence="6">
    <location>
        <begin position="282"/>
        <end position="304"/>
    </location>
</feature>
<dbReference type="GO" id="GO:0022857">
    <property type="term" value="F:transmembrane transporter activity"/>
    <property type="evidence" value="ECO:0007669"/>
    <property type="project" value="InterPro"/>
</dbReference>
<feature type="transmembrane region" description="Helical" evidence="6">
    <location>
        <begin position="133"/>
        <end position="155"/>
    </location>
</feature>
<comment type="caution">
    <text evidence="8">The sequence shown here is derived from an EMBL/GenBank/DDBJ whole genome shotgun (WGS) entry which is preliminary data.</text>
</comment>
<keyword evidence="4 6" id="KW-0472">Membrane</keyword>
<feature type="transmembrane region" description="Helical" evidence="6">
    <location>
        <begin position="316"/>
        <end position="333"/>
    </location>
</feature>
<feature type="domain" description="Major facilitator superfamily (MFS) profile" evidence="7">
    <location>
        <begin position="36"/>
        <end position="434"/>
    </location>
</feature>
<dbReference type="InterPro" id="IPR011701">
    <property type="entry name" value="MFS"/>
</dbReference>
<evidence type="ECO:0000256" key="1">
    <source>
        <dbReference type="ARBA" id="ARBA00004651"/>
    </source>
</evidence>
<keyword evidence="9" id="KW-1185">Reference proteome</keyword>
<protein>
    <submittedName>
        <fullName evidence="8">MFS family permease</fullName>
    </submittedName>
</protein>
<dbReference type="PROSITE" id="PS50850">
    <property type="entry name" value="MFS"/>
    <property type="match status" value="1"/>
</dbReference>
<feature type="transmembrane region" description="Helical" evidence="6">
    <location>
        <begin position="250"/>
        <end position="270"/>
    </location>
</feature>
<dbReference type="Pfam" id="PF07690">
    <property type="entry name" value="MFS_1"/>
    <property type="match status" value="2"/>
</dbReference>
<evidence type="ECO:0000256" key="5">
    <source>
        <dbReference type="SAM" id="MobiDB-lite"/>
    </source>
</evidence>
<dbReference type="GO" id="GO:0005886">
    <property type="term" value="C:plasma membrane"/>
    <property type="evidence" value="ECO:0007669"/>
    <property type="project" value="UniProtKB-SubCell"/>
</dbReference>
<dbReference type="InterPro" id="IPR005829">
    <property type="entry name" value="Sugar_transporter_CS"/>
</dbReference>
<dbReference type="InterPro" id="IPR036259">
    <property type="entry name" value="MFS_trans_sf"/>
</dbReference>
<proteinExistence type="predicted"/>
<gene>
    <name evidence="8" type="ORF">QFZ53_000440</name>
</gene>
<sequence length="434" mass="45028">MTQPSFGSPPVSVHADAKPGHGIGSVDREPRGFITLYVLANFGIYIAIMAPVMFSLAFKLQHITGSVPAATGAIGLVTGSGALVALLIHPLTGRLSDRTRSRFGRRRPWIVGGVLAGTVGLGLLGLAETVPLVLATWCVVQASFGVAATAVAALVPDNVPHHRLGRVSGIAGVAVPMAILAGSVIAALIPNDFLRFLVPGLLAVVFALPLCLKLDDPPLIGETPRFRVRDVVGSFAFDPRKNPDFTWAMVVRFLVMFGYAGISTFFPFFLSEKLGYTEAETAHAVLLSNLVSVVCLCISAPIGGALSDRIGRRRPFVALAGAVMALGLVLLALAPLLGIVLIGQGVVGLGLGAFTAVDQALSTQVLPNARERARDLGLLSLASSLPQSVGPAIAPFVIAVGSVTAIGGYSVWYLLGAVIALAGGLAVYRIRGVR</sequence>
<dbReference type="Proteomes" id="UP001244427">
    <property type="component" value="Unassembled WGS sequence"/>
</dbReference>
<evidence type="ECO:0000256" key="2">
    <source>
        <dbReference type="ARBA" id="ARBA00022692"/>
    </source>
</evidence>
<dbReference type="InterPro" id="IPR020846">
    <property type="entry name" value="MFS_dom"/>
</dbReference>
<organism evidence="8 9">
    <name type="scientific">Microbacterium natoriense</name>
    <dbReference type="NCBI Taxonomy" id="284570"/>
    <lineage>
        <taxon>Bacteria</taxon>
        <taxon>Bacillati</taxon>
        <taxon>Actinomycetota</taxon>
        <taxon>Actinomycetes</taxon>
        <taxon>Micrococcales</taxon>
        <taxon>Microbacteriaceae</taxon>
        <taxon>Microbacterium</taxon>
    </lineage>
</organism>
<feature type="transmembrane region" description="Helical" evidence="6">
    <location>
        <begin position="410"/>
        <end position="428"/>
    </location>
</feature>
<feature type="transmembrane region" description="Helical" evidence="6">
    <location>
        <begin position="34"/>
        <end position="57"/>
    </location>
</feature>
<evidence type="ECO:0000256" key="3">
    <source>
        <dbReference type="ARBA" id="ARBA00022989"/>
    </source>
</evidence>
<dbReference type="EMBL" id="JAUSXV010000001">
    <property type="protein sequence ID" value="MDQ0646244.1"/>
    <property type="molecule type" value="Genomic_DNA"/>
</dbReference>
<evidence type="ECO:0000256" key="6">
    <source>
        <dbReference type="SAM" id="Phobius"/>
    </source>
</evidence>
<accession>A0AAW8EUD6</accession>
<feature type="transmembrane region" description="Helical" evidence="6">
    <location>
        <begin position="193"/>
        <end position="212"/>
    </location>
</feature>
<dbReference type="AlphaFoldDB" id="A0AAW8EUD6"/>
<feature type="transmembrane region" description="Helical" evidence="6">
    <location>
        <begin position="69"/>
        <end position="88"/>
    </location>
</feature>
<keyword evidence="3 6" id="KW-1133">Transmembrane helix</keyword>
<evidence type="ECO:0000259" key="7">
    <source>
        <dbReference type="PROSITE" id="PS50850"/>
    </source>
</evidence>
<dbReference type="SUPFAM" id="SSF103473">
    <property type="entry name" value="MFS general substrate transporter"/>
    <property type="match status" value="1"/>
</dbReference>
<dbReference type="Gene3D" id="1.20.1250.20">
    <property type="entry name" value="MFS general substrate transporter like domains"/>
    <property type="match status" value="2"/>
</dbReference>
<dbReference type="PANTHER" id="PTHR23528">
    <property type="match status" value="1"/>
</dbReference>
<dbReference type="RefSeq" id="WP_307293036.1">
    <property type="nucleotide sequence ID" value="NZ_JAUSXV010000001.1"/>
</dbReference>
<dbReference type="PANTHER" id="PTHR23528:SF1">
    <property type="entry name" value="MAJOR FACILITATOR SUPERFAMILY (MFS) PROFILE DOMAIN-CONTAINING PROTEIN"/>
    <property type="match status" value="1"/>
</dbReference>
<keyword evidence="2 6" id="KW-0812">Transmembrane</keyword>
<feature type="transmembrane region" description="Helical" evidence="6">
    <location>
        <begin position="109"/>
        <end position="127"/>
    </location>
</feature>
<name>A0AAW8EUD6_9MICO</name>
<feature type="region of interest" description="Disordered" evidence="5">
    <location>
        <begin position="1"/>
        <end position="23"/>
    </location>
</feature>
<evidence type="ECO:0000313" key="8">
    <source>
        <dbReference type="EMBL" id="MDQ0646244.1"/>
    </source>
</evidence>
<evidence type="ECO:0000256" key="4">
    <source>
        <dbReference type="ARBA" id="ARBA00023136"/>
    </source>
</evidence>
<reference evidence="8 9" key="1">
    <citation type="submission" date="2023-07" db="EMBL/GenBank/DDBJ databases">
        <title>Comparative genomics of wheat-associated soil bacteria to identify genetic determinants of phenazine resistance.</title>
        <authorList>
            <person name="Mouncey N."/>
        </authorList>
    </citation>
    <scope>NUCLEOTIDE SEQUENCE [LARGE SCALE GENOMIC DNA]</scope>
    <source>
        <strain evidence="8 9">W4I9-1</strain>
    </source>
</reference>
<evidence type="ECO:0000313" key="9">
    <source>
        <dbReference type="Proteomes" id="UP001244427"/>
    </source>
</evidence>
<feature type="transmembrane region" description="Helical" evidence="6">
    <location>
        <begin position="167"/>
        <end position="187"/>
    </location>
</feature>